<reference evidence="2 3" key="1">
    <citation type="journal article" date="2018" name="Front. Plant Sci.">
        <title>Red Clover (Trifolium pratense) and Zigzag Clover (T. medium) - A Picture of Genomic Similarities and Differences.</title>
        <authorList>
            <person name="Dluhosova J."/>
            <person name="Istvanek J."/>
            <person name="Nedelnik J."/>
            <person name="Repkova J."/>
        </authorList>
    </citation>
    <scope>NUCLEOTIDE SEQUENCE [LARGE SCALE GENOMIC DNA]</scope>
    <source>
        <strain evidence="3">cv. 10/8</strain>
        <tissue evidence="2">Leaf</tissue>
    </source>
</reference>
<protein>
    <submittedName>
        <fullName evidence="2">Uncharacterized protein</fullName>
    </submittedName>
</protein>
<dbReference type="Proteomes" id="UP000265520">
    <property type="component" value="Unassembled WGS sequence"/>
</dbReference>
<sequence length="62" mass="6526">MVGLGQRNGETANAKRQDAYGGVWWSIVKRGGKPLPCDGRKGASAAVAPAEVRRGDEEDGKT</sequence>
<evidence type="ECO:0000313" key="2">
    <source>
        <dbReference type="EMBL" id="MCI88593.1"/>
    </source>
</evidence>
<feature type="compositionally biased region" description="Basic and acidic residues" evidence="1">
    <location>
        <begin position="51"/>
        <end position="62"/>
    </location>
</feature>
<dbReference type="EMBL" id="LXQA011197180">
    <property type="protein sequence ID" value="MCI88593.1"/>
    <property type="molecule type" value="Genomic_DNA"/>
</dbReference>
<feature type="non-terminal residue" evidence="2">
    <location>
        <position position="62"/>
    </location>
</feature>
<comment type="caution">
    <text evidence="2">The sequence shown here is derived from an EMBL/GenBank/DDBJ whole genome shotgun (WGS) entry which is preliminary data.</text>
</comment>
<organism evidence="2 3">
    <name type="scientific">Trifolium medium</name>
    <dbReference type="NCBI Taxonomy" id="97028"/>
    <lineage>
        <taxon>Eukaryota</taxon>
        <taxon>Viridiplantae</taxon>
        <taxon>Streptophyta</taxon>
        <taxon>Embryophyta</taxon>
        <taxon>Tracheophyta</taxon>
        <taxon>Spermatophyta</taxon>
        <taxon>Magnoliopsida</taxon>
        <taxon>eudicotyledons</taxon>
        <taxon>Gunneridae</taxon>
        <taxon>Pentapetalae</taxon>
        <taxon>rosids</taxon>
        <taxon>fabids</taxon>
        <taxon>Fabales</taxon>
        <taxon>Fabaceae</taxon>
        <taxon>Papilionoideae</taxon>
        <taxon>50 kb inversion clade</taxon>
        <taxon>NPAAA clade</taxon>
        <taxon>Hologalegina</taxon>
        <taxon>IRL clade</taxon>
        <taxon>Trifolieae</taxon>
        <taxon>Trifolium</taxon>
    </lineage>
</organism>
<evidence type="ECO:0000256" key="1">
    <source>
        <dbReference type="SAM" id="MobiDB-lite"/>
    </source>
</evidence>
<dbReference type="AlphaFoldDB" id="A0A392VM86"/>
<proteinExistence type="predicted"/>
<evidence type="ECO:0000313" key="3">
    <source>
        <dbReference type="Proteomes" id="UP000265520"/>
    </source>
</evidence>
<name>A0A392VM86_9FABA</name>
<keyword evidence="3" id="KW-1185">Reference proteome</keyword>
<feature type="region of interest" description="Disordered" evidence="1">
    <location>
        <begin position="34"/>
        <end position="62"/>
    </location>
</feature>
<accession>A0A392VM86</accession>